<feature type="compositionally biased region" description="Acidic residues" evidence="1">
    <location>
        <begin position="188"/>
        <end position="198"/>
    </location>
</feature>
<protein>
    <submittedName>
        <fullName evidence="3">Uncharacterized protein</fullName>
    </submittedName>
</protein>
<organism evidence="2 3">
    <name type="scientific">Panagrolaimus superbus</name>
    <dbReference type="NCBI Taxonomy" id="310955"/>
    <lineage>
        <taxon>Eukaryota</taxon>
        <taxon>Metazoa</taxon>
        <taxon>Ecdysozoa</taxon>
        <taxon>Nematoda</taxon>
        <taxon>Chromadorea</taxon>
        <taxon>Rhabditida</taxon>
        <taxon>Tylenchina</taxon>
        <taxon>Panagrolaimomorpha</taxon>
        <taxon>Panagrolaimoidea</taxon>
        <taxon>Panagrolaimidae</taxon>
        <taxon>Panagrolaimus</taxon>
    </lineage>
</organism>
<keyword evidence="2" id="KW-1185">Reference proteome</keyword>
<evidence type="ECO:0000313" key="3">
    <source>
        <dbReference type="WBParaSite" id="PSU_v2.g317.t1"/>
    </source>
</evidence>
<evidence type="ECO:0000313" key="2">
    <source>
        <dbReference type="Proteomes" id="UP000887577"/>
    </source>
</evidence>
<proteinExistence type="predicted"/>
<dbReference type="Proteomes" id="UP000887577">
    <property type="component" value="Unplaced"/>
</dbReference>
<reference evidence="3" key="1">
    <citation type="submission" date="2022-11" db="UniProtKB">
        <authorList>
            <consortium name="WormBaseParasite"/>
        </authorList>
    </citation>
    <scope>IDENTIFICATION</scope>
</reference>
<accession>A0A914YQW3</accession>
<evidence type="ECO:0000256" key="1">
    <source>
        <dbReference type="SAM" id="MobiDB-lite"/>
    </source>
</evidence>
<name>A0A914YQW3_9BILA</name>
<sequence>MSEDRWPIAKPQSYSQKIKVESLIVEQITKQSQKCKPAADILLKNMDELVEILVQCFENSPENALADYVWKFIKKDSKFVEIKCLLFDVASVLECNRQNIINTKLNLSATKSVGFSTPSSSETNFNQNLNMELVLPNKIVESEDEEEDESETEMHICRPRGFSYYSKFVSTKKSVTPPQNVERSSDEYSLDSDNEESSDVTPESQDRFEKNTVFSKNEEDDSDEDIPRFLPRNLDRYKSSASTSKQPVIRRSVFDHISDDEDIPSDRRKDIIFDEKIAADNERVPKIYDPHSGNTKRSALQPHETIDYENQVNMEGPNPSRLLTAFPNQIGPCRKPECFVLEQWIPMTDYDDHINSAFSAFKNSEYVTDLNKKCPEHLFIFDSMMSGIPFESTYKNVECIDCGFPNNPLKHFREDIGKVRSRTSRNDSLGYS</sequence>
<dbReference type="AlphaFoldDB" id="A0A914YQW3"/>
<feature type="region of interest" description="Disordered" evidence="1">
    <location>
        <begin position="175"/>
        <end position="243"/>
    </location>
</feature>
<dbReference type="WBParaSite" id="PSU_v2.g317.t1">
    <property type="protein sequence ID" value="PSU_v2.g317.t1"/>
    <property type="gene ID" value="PSU_v2.g317"/>
</dbReference>